<evidence type="ECO:0000256" key="1">
    <source>
        <dbReference type="ARBA" id="ARBA00001971"/>
    </source>
</evidence>
<dbReference type="SUPFAM" id="SSF48264">
    <property type="entry name" value="Cytochrome P450"/>
    <property type="match status" value="1"/>
</dbReference>
<dbReference type="PRINTS" id="PR00385">
    <property type="entry name" value="P450"/>
</dbReference>
<protein>
    <recommendedName>
        <fullName evidence="13">Cytochrome P450</fullName>
    </recommendedName>
</protein>
<dbReference type="EMBL" id="CM007389">
    <property type="protein sequence ID" value="ONK57941.1"/>
    <property type="molecule type" value="Genomic_DNA"/>
</dbReference>
<dbReference type="PRINTS" id="PR00463">
    <property type="entry name" value="EP450I"/>
</dbReference>
<feature type="chain" id="PRO_5024399489" description="Cytochrome P450" evidence="10">
    <location>
        <begin position="28"/>
        <end position="497"/>
    </location>
</feature>
<evidence type="ECO:0000313" key="12">
    <source>
        <dbReference type="Proteomes" id="UP000243459"/>
    </source>
</evidence>
<keyword evidence="10" id="KW-0732">Signal</keyword>
<evidence type="ECO:0000256" key="10">
    <source>
        <dbReference type="SAM" id="SignalP"/>
    </source>
</evidence>
<dbReference type="InterPro" id="IPR002401">
    <property type="entry name" value="Cyt_P450_E_grp-I"/>
</dbReference>
<dbReference type="Proteomes" id="UP000243459">
    <property type="component" value="Chromosome 9"/>
</dbReference>
<dbReference type="PANTHER" id="PTHR47955:SF19">
    <property type="entry name" value="CYTOCHROME P450 71A9-LIKE ISOFORM X1"/>
    <property type="match status" value="1"/>
</dbReference>
<dbReference type="GO" id="GO:0005506">
    <property type="term" value="F:iron ion binding"/>
    <property type="evidence" value="ECO:0007669"/>
    <property type="project" value="InterPro"/>
</dbReference>
<keyword evidence="6 8" id="KW-0408">Iron</keyword>
<gene>
    <name evidence="11" type="ORF">A4U43_C09F5850</name>
</gene>
<evidence type="ECO:0000256" key="5">
    <source>
        <dbReference type="ARBA" id="ARBA00023002"/>
    </source>
</evidence>
<evidence type="ECO:0000256" key="2">
    <source>
        <dbReference type="ARBA" id="ARBA00010617"/>
    </source>
</evidence>
<dbReference type="InterPro" id="IPR017972">
    <property type="entry name" value="Cyt_P450_CS"/>
</dbReference>
<keyword evidence="12" id="KW-1185">Reference proteome</keyword>
<evidence type="ECO:0000313" key="11">
    <source>
        <dbReference type="EMBL" id="ONK57941.1"/>
    </source>
</evidence>
<keyword evidence="4 8" id="KW-0479">Metal-binding</keyword>
<dbReference type="InterPro" id="IPR036396">
    <property type="entry name" value="Cyt_P450_sf"/>
</dbReference>
<dbReference type="InterPro" id="IPR001128">
    <property type="entry name" value="Cyt_P450"/>
</dbReference>
<reference evidence="12" key="1">
    <citation type="journal article" date="2017" name="Nat. Commun.">
        <title>The asparagus genome sheds light on the origin and evolution of a young Y chromosome.</title>
        <authorList>
            <person name="Harkess A."/>
            <person name="Zhou J."/>
            <person name="Xu C."/>
            <person name="Bowers J.E."/>
            <person name="Van der Hulst R."/>
            <person name="Ayyampalayam S."/>
            <person name="Mercati F."/>
            <person name="Riccardi P."/>
            <person name="McKain M.R."/>
            <person name="Kakrana A."/>
            <person name="Tang H."/>
            <person name="Ray J."/>
            <person name="Groenendijk J."/>
            <person name="Arikit S."/>
            <person name="Mathioni S.M."/>
            <person name="Nakano M."/>
            <person name="Shan H."/>
            <person name="Telgmann-Rauber A."/>
            <person name="Kanno A."/>
            <person name="Yue Z."/>
            <person name="Chen H."/>
            <person name="Li W."/>
            <person name="Chen Y."/>
            <person name="Xu X."/>
            <person name="Zhang Y."/>
            <person name="Luo S."/>
            <person name="Chen H."/>
            <person name="Gao J."/>
            <person name="Mao Z."/>
            <person name="Pires J.C."/>
            <person name="Luo M."/>
            <person name="Kudrna D."/>
            <person name="Wing R.A."/>
            <person name="Meyers B.C."/>
            <person name="Yi K."/>
            <person name="Kong H."/>
            <person name="Lavrijsen P."/>
            <person name="Sunseri F."/>
            <person name="Falavigna A."/>
            <person name="Ye Y."/>
            <person name="Leebens-Mack J.H."/>
            <person name="Chen G."/>
        </authorList>
    </citation>
    <scope>NUCLEOTIDE SEQUENCE [LARGE SCALE GENOMIC DNA]</scope>
    <source>
        <strain evidence="12">cv. DH0086</strain>
    </source>
</reference>
<sequence>MDPQAPLLLLLLLPFSLLLLLLLKTNIKRNHQNLPPGPRRLPIIGNLHQLGLSPYHSLHTLSVKHGPLVFLQLGSVPALIVSSSSAAQQIIKSHDAAFSNRPHFQAAYKLTYGGIDITTSPYGNYWKQLRKVCINELLSLKCVESFRTLREDEVSRLIDRIKNSSSSSSTMINLTKVMLNFGNNFVCRIMFGDKFRERESRFDEIISETKGLVEEFWVSDFLPGLKWVNEVRGDKKRLEKNFKEFDGFFDEMIKEHVSVDGDEHEDLLHILLRLQKDPSYSASFTSITNVKSLMLDIFIGGSDSSSEIIVWTMAELMRNVRVMSKLQKEIQQVVGSKSKVEESDLQSLNYLKLVIKETLRLHPPGPFLVPRETIEPCNIEEYDIPSKTMVFINAKALAMDPKSWKNPHEFWPERFLENDRDYKPTQYFDYMPFGFGRRGCPGVNFALAIMDLTLANLLHSFDWEPPFGMKVEDMDFGEVFSLATCMKNNLCLVAKAK</sequence>
<evidence type="ECO:0008006" key="13">
    <source>
        <dbReference type="Google" id="ProtNLM"/>
    </source>
</evidence>
<comment type="similarity">
    <text evidence="2 9">Belongs to the cytochrome P450 family.</text>
</comment>
<accession>A0A5P1E5M8</accession>
<evidence type="ECO:0000256" key="4">
    <source>
        <dbReference type="ARBA" id="ARBA00022723"/>
    </source>
</evidence>
<dbReference type="GO" id="GO:0016705">
    <property type="term" value="F:oxidoreductase activity, acting on paired donors, with incorporation or reduction of molecular oxygen"/>
    <property type="evidence" value="ECO:0007669"/>
    <property type="project" value="InterPro"/>
</dbReference>
<dbReference type="Gene3D" id="1.10.630.10">
    <property type="entry name" value="Cytochrome P450"/>
    <property type="match status" value="1"/>
</dbReference>
<feature type="binding site" description="axial binding residue" evidence="8">
    <location>
        <position position="440"/>
    </location>
    <ligand>
        <name>heme</name>
        <dbReference type="ChEBI" id="CHEBI:30413"/>
    </ligand>
    <ligandPart>
        <name>Fe</name>
        <dbReference type="ChEBI" id="CHEBI:18248"/>
    </ligandPart>
</feature>
<evidence type="ECO:0000256" key="9">
    <source>
        <dbReference type="RuleBase" id="RU000461"/>
    </source>
</evidence>
<evidence type="ECO:0000256" key="8">
    <source>
        <dbReference type="PIRSR" id="PIRSR602401-1"/>
    </source>
</evidence>
<comment type="cofactor">
    <cofactor evidence="1 8">
        <name>heme</name>
        <dbReference type="ChEBI" id="CHEBI:30413"/>
    </cofactor>
</comment>
<dbReference type="FunFam" id="1.10.630.10:FF:000011">
    <property type="entry name" value="Cytochrome P450 83B1"/>
    <property type="match status" value="1"/>
</dbReference>
<dbReference type="GO" id="GO:0020037">
    <property type="term" value="F:heme binding"/>
    <property type="evidence" value="ECO:0007669"/>
    <property type="project" value="InterPro"/>
</dbReference>
<proteinExistence type="inferred from homology"/>
<evidence type="ECO:0000256" key="6">
    <source>
        <dbReference type="ARBA" id="ARBA00023004"/>
    </source>
</evidence>
<dbReference type="OrthoDB" id="2789670at2759"/>
<keyword evidence="3 8" id="KW-0349">Heme</keyword>
<dbReference type="PROSITE" id="PS00086">
    <property type="entry name" value="CYTOCHROME_P450"/>
    <property type="match status" value="1"/>
</dbReference>
<keyword evidence="7 9" id="KW-0503">Monooxygenase</keyword>
<dbReference type="AlphaFoldDB" id="A0A5P1E5M8"/>
<dbReference type="OMA" id="CNIEEYD"/>
<keyword evidence="5 9" id="KW-0560">Oxidoreductase</keyword>
<dbReference type="PANTHER" id="PTHR47955">
    <property type="entry name" value="CYTOCHROME P450 FAMILY 71 PROTEIN"/>
    <property type="match status" value="1"/>
</dbReference>
<feature type="signal peptide" evidence="10">
    <location>
        <begin position="1"/>
        <end position="27"/>
    </location>
</feature>
<dbReference type="Gramene" id="ONK57941">
    <property type="protein sequence ID" value="ONK57941"/>
    <property type="gene ID" value="A4U43_C09F5850"/>
</dbReference>
<evidence type="ECO:0000256" key="3">
    <source>
        <dbReference type="ARBA" id="ARBA00022617"/>
    </source>
</evidence>
<dbReference type="GO" id="GO:0004497">
    <property type="term" value="F:monooxygenase activity"/>
    <property type="evidence" value="ECO:0007669"/>
    <property type="project" value="UniProtKB-KW"/>
</dbReference>
<dbReference type="Pfam" id="PF00067">
    <property type="entry name" value="p450"/>
    <property type="match status" value="1"/>
</dbReference>
<evidence type="ECO:0000256" key="7">
    <source>
        <dbReference type="ARBA" id="ARBA00023033"/>
    </source>
</evidence>
<name>A0A5P1E5M8_ASPOF</name>
<organism evidence="11 12">
    <name type="scientific">Asparagus officinalis</name>
    <name type="common">Garden asparagus</name>
    <dbReference type="NCBI Taxonomy" id="4686"/>
    <lineage>
        <taxon>Eukaryota</taxon>
        <taxon>Viridiplantae</taxon>
        <taxon>Streptophyta</taxon>
        <taxon>Embryophyta</taxon>
        <taxon>Tracheophyta</taxon>
        <taxon>Spermatophyta</taxon>
        <taxon>Magnoliopsida</taxon>
        <taxon>Liliopsida</taxon>
        <taxon>Asparagales</taxon>
        <taxon>Asparagaceae</taxon>
        <taxon>Asparagoideae</taxon>
        <taxon>Asparagus</taxon>
    </lineage>
</organism>
<dbReference type="CDD" id="cd11072">
    <property type="entry name" value="CYP71-like"/>
    <property type="match status" value="1"/>
</dbReference>